<accession>A0ACD4DI93</accession>
<proteinExistence type="predicted"/>
<gene>
    <name evidence="1" type="ORF">OED52_04105</name>
</gene>
<reference evidence="1" key="1">
    <citation type="submission" date="2022-10" db="EMBL/GenBank/DDBJ databases">
        <title>Rhodococcus ferula Z13 complete genome.</title>
        <authorList>
            <person name="Long X."/>
            <person name="Zang M."/>
        </authorList>
    </citation>
    <scope>NUCLEOTIDE SEQUENCE</scope>
    <source>
        <strain evidence="1">Z13</strain>
    </source>
</reference>
<protein>
    <submittedName>
        <fullName evidence="1">SRPBCC family protein</fullName>
    </submittedName>
</protein>
<organism evidence="1 2">
    <name type="scientific">Rhodococcus sacchari</name>
    <dbReference type="NCBI Taxonomy" id="2962047"/>
    <lineage>
        <taxon>Bacteria</taxon>
        <taxon>Bacillati</taxon>
        <taxon>Actinomycetota</taxon>
        <taxon>Actinomycetes</taxon>
        <taxon>Mycobacteriales</taxon>
        <taxon>Nocardiaceae</taxon>
        <taxon>Rhodococcus</taxon>
    </lineage>
</organism>
<name>A0ACD4DI93_9NOCA</name>
<evidence type="ECO:0000313" key="1">
    <source>
        <dbReference type="EMBL" id="UYP19751.1"/>
    </source>
</evidence>
<keyword evidence="2" id="KW-1185">Reference proteome</keyword>
<sequence length="148" mass="15823">MAKLEVSTDLPLDPHAAWEHASRLESFGEWLSIHDGWRSDLPDTLTEGTTLESVVSVKGMRNRVAWTIVELDAPHHVVLKGTGKGGTKFSMRLAVAARGDGSTLTMKIELGGAPLFGPIGSGVARALHGDLQSSLDTFARRYGEEGAS</sequence>
<dbReference type="Proteomes" id="UP001156484">
    <property type="component" value="Chromosome"/>
</dbReference>
<dbReference type="EMBL" id="CP107551">
    <property type="protein sequence ID" value="UYP19751.1"/>
    <property type="molecule type" value="Genomic_DNA"/>
</dbReference>
<evidence type="ECO:0000313" key="2">
    <source>
        <dbReference type="Proteomes" id="UP001156484"/>
    </source>
</evidence>